<evidence type="ECO:0000256" key="1">
    <source>
        <dbReference type="ARBA" id="ARBA00006484"/>
    </source>
</evidence>
<keyword evidence="3" id="KW-1185">Reference proteome</keyword>
<dbReference type="Gene3D" id="3.40.50.720">
    <property type="entry name" value="NAD(P)-binding Rossmann-like Domain"/>
    <property type="match status" value="1"/>
</dbReference>
<gene>
    <name evidence="2" type="ORF">SAMN05446927_0115</name>
</gene>
<organism evidence="2 3">
    <name type="scientific">Caballeronia arationis</name>
    <dbReference type="NCBI Taxonomy" id="1777142"/>
    <lineage>
        <taxon>Bacteria</taxon>
        <taxon>Pseudomonadati</taxon>
        <taxon>Pseudomonadota</taxon>
        <taxon>Betaproteobacteria</taxon>
        <taxon>Burkholderiales</taxon>
        <taxon>Burkholderiaceae</taxon>
        <taxon>Caballeronia</taxon>
    </lineage>
</organism>
<dbReference type="Pfam" id="PF13561">
    <property type="entry name" value="adh_short_C2"/>
    <property type="match status" value="1"/>
</dbReference>
<dbReference type="InterPro" id="IPR002347">
    <property type="entry name" value="SDR_fam"/>
</dbReference>
<evidence type="ECO:0000313" key="3">
    <source>
        <dbReference type="Proteomes" id="UP000219522"/>
    </source>
</evidence>
<proteinExistence type="inferred from homology"/>
<comment type="similarity">
    <text evidence="1">Belongs to the short-chain dehydrogenases/reductases (SDR) family.</text>
</comment>
<accession>A0A7Z7I0X1</accession>
<reference evidence="2 3" key="1">
    <citation type="submission" date="2017-09" db="EMBL/GenBank/DDBJ databases">
        <authorList>
            <person name="Varghese N."/>
            <person name="Submissions S."/>
        </authorList>
    </citation>
    <scope>NUCLEOTIDE SEQUENCE [LARGE SCALE GENOMIC DNA]</scope>
    <source>
        <strain evidence="2 3">OK806</strain>
    </source>
</reference>
<dbReference type="RefSeq" id="WP_097189543.1">
    <property type="nucleotide sequence ID" value="NZ_OCSU01000001.1"/>
</dbReference>
<name>A0A7Z7I0X1_9BURK</name>
<dbReference type="InterPro" id="IPR036291">
    <property type="entry name" value="NAD(P)-bd_dom_sf"/>
</dbReference>
<dbReference type="SUPFAM" id="SSF51735">
    <property type="entry name" value="NAD(P)-binding Rossmann-fold domains"/>
    <property type="match status" value="1"/>
</dbReference>
<dbReference type="Proteomes" id="UP000219522">
    <property type="component" value="Unassembled WGS sequence"/>
</dbReference>
<dbReference type="EMBL" id="OCSU01000001">
    <property type="protein sequence ID" value="SOE46263.1"/>
    <property type="molecule type" value="Genomic_DNA"/>
</dbReference>
<sequence length="252" mass="26981">MDLGISGKRALVTGASKGLGFAVCEALANEGVNLMLFARNIDQLASAQADLKRRFEVEVDTFAGDMTSGEDIKRLGLELRAKNGCDILILNTARPPHPLREFLEETEPERWDIAYRTQLLGACLVLQEVAPQLIEKGWGRIVAITSATVKQPLPLHALSTVFRAGLMGGLKQLANEIAPSGVTVNSVSPAAIRTEAFAETFDSSERAKLSPMKRLGTLEEFAGTVAFLASQQAGYIHGTNVQVDGGANGSIF</sequence>
<protein>
    <submittedName>
        <fullName evidence="2">3-oxoacyl-[acyl-carrier protein] reductase</fullName>
    </submittedName>
</protein>
<evidence type="ECO:0000313" key="2">
    <source>
        <dbReference type="EMBL" id="SOE46263.1"/>
    </source>
</evidence>
<comment type="caution">
    <text evidence="2">The sequence shown here is derived from an EMBL/GenBank/DDBJ whole genome shotgun (WGS) entry which is preliminary data.</text>
</comment>
<dbReference type="AlphaFoldDB" id="A0A7Z7I0X1"/>
<dbReference type="InterPro" id="IPR050259">
    <property type="entry name" value="SDR"/>
</dbReference>
<dbReference type="PRINTS" id="PR00081">
    <property type="entry name" value="GDHRDH"/>
</dbReference>
<dbReference type="PANTHER" id="PTHR42879">
    <property type="entry name" value="3-OXOACYL-(ACYL-CARRIER-PROTEIN) REDUCTASE"/>
    <property type="match status" value="1"/>
</dbReference>
<dbReference type="PANTHER" id="PTHR42879:SF6">
    <property type="entry name" value="NADPH-DEPENDENT REDUCTASE BACG"/>
    <property type="match status" value="1"/>
</dbReference>